<organism evidence="1 2">
    <name type="scientific">Stappia phage SI01</name>
    <dbReference type="NCBI Taxonomy" id="2847766"/>
    <lineage>
        <taxon>Viruses</taxon>
        <taxon>Duplodnaviria</taxon>
        <taxon>Heunggongvirae</taxon>
        <taxon>Uroviricota</taxon>
        <taxon>Caudoviricetes</taxon>
        <taxon>Autographivirales</taxon>
        <taxon>Dunnvirinae</taxon>
        <taxon>Songlingvirus</taxon>
        <taxon>Songlingvirus SI01</taxon>
    </lineage>
</organism>
<protein>
    <submittedName>
        <fullName evidence="1">Uncharacterized protein</fullName>
    </submittedName>
</protein>
<evidence type="ECO:0000313" key="1">
    <source>
        <dbReference type="EMBL" id="QXP44102.1"/>
    </source>
</evidence>
<sequence>MAKPIAWPSINNPAYRGDVAELRTILEDIARKINSSPDFNQEVADHFATFDTALSLPASN</sequence>
<dbReference type="EMBL" id="MZ462995">
    <property type="protein sequence ID" value="QXP44102.1"/>
    <property type="molecule type" value="Genomic_DNA"/>
</dbReference>
<dbReference type="Proteomes" id="UP000827160">
    <property type="component" value="Segment"/>
</dbReference>
<proteinExistence type="predicted"/>
<keyword evidence="2" id="KW-1185">Reference proteome</keyword>
<evidence type="ECO:0000313" key="2">
    <source>
        <dbReference type="Proteomes" id="UP000827160"/>
    </source>
</evidence>
<name>A0AAE7SNK2_9CAUD</name>
<reference evidence="1" key="1">
    <citation type="submission" date="2021-06" db="EMBL/GenBank/DDBJ databases">
        <authorList>
            <person name="Nair S."/>
        </authorList>
    </citation>
    <scope>NUCLEOTIDE SEQUENCE</scope>
</reference>
<accession>A0AAE7SNK2</accession>